<evidence type="ECO:0000259" key="6">
    <source>
        <dbReference type="Pfam" id="PF17913"/>
    </source>
</evidence>
<dbReference type="FunFam" id="3.40.50.1000:FF:000078">
    <property type="entry name" value="Bifunctional polynucleotide phosphatase/kinase"/>
    <property type="match status" value="1"/>
</dbReference>
<evidence type="ECO:0000256" key="2">
    <source>
        <dbReference type="ARBA" id="ARBA00022763"/>
    </source>
</evidence>
<keyword evidence="8" id="KW-1185">Reference proteome</keyword>
<protein>
    <recommendedName>
        <fullName evidence="6">PNK FHA domain-containing protein</fullName>
    </recommendedName>
</protein>
<dbReference type="NCBIfam" id="TIGR01664">
    <property type="entry name" value="DNA-3'-Pase"/>
    <property type="match status" value="1"/>
</dbReference>
<dbReference type="AlphaFoldDB" id="A0A9N9MN22"/>
<dbReference type="Pfam" id="PF13671">
    <property type="entry name" value="AAA_33"/>
    <property type="match status" value="1"/>
</dbReference>
<dbReference type="PANTHER" id="PTHR12083">
    <property type="entry name" value="BIFUNCTIONAL POLYNUCLEOTIDE PHOSPHATASE/KINASE"/>
    <property type="match status" value="1"/>
</dbReference>
<dbReference type="OrthoDB" id="19045at2759"/>
<dbReference type="GO" id="GO:0006281">
    <property type="term" value="P:DNA repair"/>
    <property type="evidence" value="ECO:0007669"/>
    <property type="project" value="UniProtKB-KW"/>
</dbReference>
<dbReference type="InterPro" id="IPR013954">
    <property type="entry name" value="PNK3P"/>
</dbReference>
<organism evidence="7 8">
    <name type="scientific">Ceutorhynchus assimilis</name>
    <name type="common">cabbage seed weevil</name>
    <dbReference type="NCBI Taxonomy" id="467358"/>
    <lineage>
        <taxon>Eukaryota</taxon>
        <taxon>Metazoa</taxon>
        <taxon>Ecdysozoa</taxon>
        <taxon>Arthropoda</taxon>
        <taxon>Hexapoda</taxon>
        <taxon>Insecta</taxon>
        <taxon>Pterygota</taxon>
        <taxon>Neoptera</taxon>
        <taxon>Endopterygota</taxon>
        <taxon>Coleoptera</taxon>
        <taxon>Polyphaga</taxon>
        <taxon>Cucujiformia</taxon>
        <taxon>Curculionidae</taxon>
        <taxon>Ceutorhynchinae</taxon>
        <taxon>Ceutorhynchus</taxon>
    </lineage>
</organism>
<evidence type="ECO:0000256" key="3">
    <source>
        <dbReference type="ARBA" id="ARBA00022801"/>
    </source>
</evidence>
<evidence type="ECO:0000313" key="7">
    <source>
        <dbReference type="EMBL" id="CAG9766445.1"/>
    </source>
</evidence>
<evidence type="ECO:0000256" key="5">
    <source>
        <dbReference type="ARBA" id="ARBA00023242"/>
    </source>
</evidence>
<dbReference type="SUPFAM" id="SSF56784">
    <property type="entry name" value="HAD-like"/>
    <property type="match status" value="1"/>
</dbReference>
<dbReference type="SUPFAM" id="SSF52540">
    <property type="entry name" value="P-loop containing nucleoside triphosphate hydrolases"/>
    <property type="match status" value="1"/>
</dbReference>
<keyword evidence="3" id="KW-0378">Hydrolase</keyword>
<dbReference type="FunFam" id="3.40.50.300:FF:000737">
    <property type="entry name" value="Bifunctional polynucleotide phosphatase/kinase"/>
    <property type="match status" value="1"/>
</dbReference>
<dbReference type="GO" id="GO:0003690">
    <property type="term" value="F:double-stranded DNA binding"/>
    <property type="evidence" value="ECO:0007669"/>
    <property type="project" value="TreeGrafter"/>
</dbReference>
<comment type="subcellular location">
    <subcellularLocation>
        <location evidence="1">Nucleus</location>
    </subcellularLocation>
</comment>
<dbReference type="InterPro" id="IPR006549">
    <property type="entry name" value="HAD-SF_hydro_IIIA"/>
</dbReference>
<dbReference type="EMBL" id="OU892279">
    <property type="protein sequence ID" value="CAG9766445.1"/>
    <property type="molecule type" value="Genomic_DNA"/>
</dbReference>
<dbReference type="PANTHER" id="PTHR12083:SF9">
    <property type="entry name" value="BIFUNCTIONAL POLYNUCLEOTIDE PHOSPHATASE_KINASE"/>
    <property type="match status" value="1"/>
</dbReference>
<name>A0A9N9MN22_9CUCU</name>
<dbReference type="GO" id="GO:0005634">
    <property type="term" value="C:nucleus"/>
    <property type="evidence" value="ECO:0007669"/>
    <property type="project" value="UniProtKB-SubCell"/>
</dbReference>
<dbReference type="CDD" id="cd01625">
    <property type="entry name" value="HAD_PNP"/>
    <property type="match status" value="1"/>
</dbReference>
<dbReference type="Gene3D" id="3.40.50.300">
    <property type="entry name" value="P-loop containing nucleotide triphosphate hydrolases"/>
    <property type="match status" value="1"/>
</dbReference>
<gene>
    <name evidence="7" type="ORF">CEUTPL_LOCUS7029</name>
</gene>
<accession>A0A9N9MN22</accession>
<dbReference type="Proteomes" id="UP001152799">
    <property type="component" value="Chromosome 3"/>
</dbReference>
<sequence length="529" mass="60832">MFTIICKHSLSQKIFGLSIKNSYKMSTQCYVINLDTKRRIILPHRTRVRLGRNERTAIQDVKISRDQIVCIADVKKRKLILKAVGQAVSGCNGLALTKNLVYTIGHKDIIELRFGNHKFEVNFDDEVEPPKAKKPKPDFAMFNPKQKQQKADSIEGLWEDIDNQELMIFTPTQCEAKNKIAAFDIDGTIIKTKSGARFSKDHNDWMWNISDIPKHLKQLLEDGFKLAFFTNQSGVGQDAAKIKNFRTKIENIVNKLELPVQVFVALGKKIYRKPKMGMWDLLETKKNNNVEIDRNQSFYVGDAAGRQKNWAPKKNKDHSCADRLFALNLGLKFYTPEEYFLKQKPVPFKMPDFDPRQDISLQQYPDISCDKLNVIVMVGGPGSGKSHFVKEVLVPKGYVQVSRDKLGTWQKCVKAMEENLQQKRNVVIDNTNGDKESRQRYIEGAKKFGADVRCFVMETSLAHMRHNNKFRQLTDNSHAYVSDIIIFSFNKNFQQPDMSEGFAQILKIPFVGKFNDDSLQKIYKTFLVE</sequence>
<dbReference type="InterPro" id="IPR023214">
    <property type="entry name" value="HAD_sf"/>
</dbReference>
<dbReference type="InterPro" id="IPR006551">
    <property type="entry name" value="Polynucleotide_phosphatase"/>
</dbReference>
<dbReference type="Pfam" id="PF17913">
    <property type="entry name" value="FHA_2"/>
    <property type="match status" value="1"/>
</dbReference>
<reference evidence="7" key="1">
    <citation type="submission" date="2022-01" db="EMBL/GenBank/DDBJ databases">
        <authorList>
            <person name="King R."/>
        </authorList>
    </citation>
    <scope>NUCLEOTIDE SEQUENCE</scope>
</reference>
<dbReference type="Gene3D" id="3.40.50.1000">
    <property type="entry name" value="HAD superfamily/HAD-like"/>
    <property type="match status" value="1"/>
</dbReference>
<dbReference type="InterPro" id="IPR008984">
    <property type="entry name" value="SMAD_FHA_dom_sf"/>
</dbReference>
<dbReference type="SUPFAM" id="SSF49879">
    <property type="entry name" value="SMAD/FHA domain"/>
    <property type="match status" value="1"/>
</dbReference>
<keyword evidence="5" id="KW-0539">Nucleus</keyword>
<dbReference type="GO" id="GO:0046404">
    <property type="term" value="F:ATP-dependent polydeoxyribonucleotide 5'-hydroxyl-kinase activity"/>
    <property type="evidence" value="ECO:0007669"/>
    <property type="project" value="TreeGrafter"/>
</dbReference>
<evidence type="ECO:0000256" key="4">
    <source>
        <dbReference type="ARBA" id="ARBA00023204"/>
    </source>
</evidence>
<dbReference type="InterPro" id="IPR027417">
    <property type="entry name" value="P-loop_NTPase"/>
</dbReference>
<dbReference type="InterPro" id="IPR036412">
    <property type="entry name" value="HAD-like_sf"/>
</dbReference>
<dbReference type="Gene3D" id="2.60.200.20">
    <property type="match status" value="1"/>
</dbReference>
<keyword evidence="4" id="KW-0234">DNA repair</keyword>
<evidence type="ECO:0000256" key="1">
    <source>
        <dbReference type="ARBA" id="ARBA00004123"/>
    </source>
</evidence>
<dbReference type="NCBIfam" id="TIGR01662">
    <property type="entry name" value="HAD-SF-IIIA"/>
    <property type="match status" value="1"/>
</dbReference>
<evidence type="ECO:0000313" key="8">
    <source>
        <dbReference type="Proteomes" id="UP001152799"/>
    </source>
</evidence>
<dbReference type="InterPro" id="IPR041388">
    <property type="entry name" value="FHA_2"/>
</dbReference>
<dbReference type="Pfam" id="PF08645">
    <property type="entry name" value="PNK3P"/>
    <property type="match status" value="1"/>
</dbReference>
<feature type="domain" description="PNK FHA" evidence="6">
    <location>
        <begin position="35"/>
        <end position="98"/>
    </location>
</feature>
<keyword evidence="2" id="KW-0227">DNA damage</keyword>
<proteinExistence type="predicted"/>
<dbReference type="GO" id="GO:0046403">
    <property type="term" value="F:polynucleotide 3'-phosphatase activity"/>
    <property type="evidence" value="ECO:0007669"/>
    <property type="project" value="TreeGrafter"/>
</dbReference>